<gene>
    <name evidence="2" type="ORF">Sradi_5282900</name>
</gene>
<feature type="region of interest" description="Disordered" evidence="1">
    <location>
        <begin position="25"/>
        <end position="53"/>
    </location>
</feature>
<comment type="caution">
    <text evidence="2">The sequence shown here is derived from an EMBL/GenBank/DDBJ whole genome shotgun (WGS) entry which is preliminary data.</text>
</comment>
<reference evidence="2" key="1">
    <citation type="submission" date="2020-06" db="EMBL/GenBank/DDBJ databases">
        <authorList>
            <person name="Li T."/>
            <person name="Hu X."/>
            <person name="Zhang T."/>
            <person name="Song X."/>
            <person name="Zhang H."/>
            <person name="Dai N."/>
            <person name="Sheng W."/>
            <person name="Hou X."/>
            <person name="Wei L."/>
        </authorList>
    </citation>
    <scope>NUCLEOTIDE SEQUENCE</scope>
    <source>
        <strain evidence="2">G02</strain>
        <tissue evidence="2">Leaf</tissue>
    </source>
</reference>
<evidence type="ECO:0000256" key="1">
    <source>
        <dbReference type="SAM" id="MobiDB-lite"/>
    </source>
</evidence>
<sequence length="57" mass="5876">MAPNIAGDNSSIEVSEEVLRLGGSATRPMALGRGGIGTRMDPPPVGVRDVPITTCRV</sequence>
<dbReference type="EMBL" id="JACGWJ010000024">
    <property type="protein sequence ID" value="KAL0320214.1"/>
    <property type="molecule type" value="Genomic_DNA"/>
</dbReference>
<name>A0AAW2LNZ0_SESRA</name>
<protein>
    <submittedName>
        <fullName evidence="2">Uncharacterized protein</fullName>
    </submittedName>
</protein>
<evidence type="ECO:0000313" key="2">
    <source>
        <dbReference type="EMBL" id="KAL0320214.1"/>
    </source>
</evidence>
<dbReference type="AlphaFoldDB" id="A0AAW2LNZ0"/>
<accession>A0AAW2LNZ0</accession>
<reference evidence="2" key="2">
    <citation type="journal article" date="2024" name="Plant">
        <title>Genomic evolution and insights into agronomic trait innovations of Sesamum species.</title>
        <authorList>
            <person name="Miao H."/>
            <person name="Wang L."/>
            <person name="Qu L."/>
            <person name="Liu H."/>
            <person name="Sun Y."/>
            <person name="Le M."/>
            <person name="Wang Q."/>
            <person name="Wei S."/>
            <person name="Zheng Y."/>
            <person name="Lin W."/>
            <person name="Duan Y."/>
            <person name="Cao H."/>
            <person name="Xiong S."/>
            <person name="Wang X."/>
            <person name="Wei L."/>
            <person name="Li C."/>
            <person name="Ma Q."/>
            <person name="Ju M."/>
            <person name="Zhao R."/>
            <person name="Li G."/>
            <person name="Mu C."/>
            <person name="Tian Q."/>
            <person name="Mei H."/>
            <person name="Zhang T."/>
            <person name="Gao T."/>
            <person name="Zhang H."/>
        </authorList>
    </citation>
    <scope>NUCLEOTIDE SEQUENCE</scope>
    <source>
        <strain evidence="2">G02</strain>
    </source>
</reference>
<organism evidence="2">
    <name type="scientific">Sesamum radiatum</name>
    <name type="common">Black benniseed</name>
    <dbReference type="NCBI Taxonomy" id="300843"/>
    <lineage>
        <taxon>Eukaryota</taxon>
        <taxon>Viridiplantae</taxon>
        <taxon>Streptophyta</taxon>
        <taxon>Embryophyta</taxon>
        <taxon>Tracheophyta</taxon>
        <taxon>Spermatophyta</taxon>
        <taxon>Magnoliopsida</taxon>
        <taxon>eudicotyledons</taxon>
        <taxon>Gunneridae</taxon>
        <taxon>Pentapetalae</taxon>
        <taxon>asterids</taxon>
        <taxon>lamiids</taxon>
        <taxon>Lamiales</taxon>
        <taxon>Pedaliaceae</taxon>
        <taxon>Sesamum</taxon>
    </lineage>
</organism>
<proteinExistence type="predicted"/>